<dbReference type="InterPro" id="IPR050079">
    <property type="entry name" value="DEAD_box_RNA_helicase"/>
</dbReference>
<dbReference type="GO" id="GO:0003676">
    <property type="term" value="F:nucleic acid binding"/>
    <property type="evidence" value="ECO:0007669"/>
    <property type="project" value="InterPro"/>
</dbReference>
<evidence type="ECO:0000256" key="1">
    <source>
        <dbReference type="ARBA" id="ARBA00006847"/>
    </source>
</evidence>
<protein>
    <submittedName>
        <fullName evidence="12">CRISPR-associated endonuclease/helicase Cas3</fullName>
        <ecNumber evidence="12">3.1.-.-</ecNumber>
        <ecNumber evidence="12">3.6.4.-</ecNumber>
    </submittedName>
</protein>
<dbReference type="Gene3D" id="3.40.50.300">
    <property type="entry name" value="P-loop containing nucleotide triphosphate hydrolases"/>
    <property type="match status" value="2"/>
</dbReference>
<evidence type="ECO:0000256" key="3">
    <source>
        <dbReference type="ARBA" id="ARBA00022722"/>
    </source>
</evidence>
<dbReference type="CDD" id="cd09641">
    <property type="entry name" value="Cas3''_I"/>
    <property type="match status" value="1"/>
</dbReference>
<dbReference type="PROSITE" id="PS51643">
    <property type="entry name" value="HD_CAS3"/>
    <property type="match status" value="1"/>
</dbReference>
<keyword evidence="13" id="KW-1185">Reference proteome</keyword>
<feature type="domain" description="HD Cas3-type" evidence="11">
    <location>
        <begin position="25"/>
        <end position="203"/>
    </location>
</feature>
<keyword evidence="6 12" id="KW-0378">Hydrolase</keyword>
<evidence type="ECO:0000313" key="12">
    <source>
        <dbReference type="EMBL" id="NYI70140.1"/>
    </source>
</evidence>
<evidence type="ECO:0000256" key="5">
    <source>
        <dbReference type="ARBA" id="ARBA00022741"/>
    </source>
</evidence>
<evidence type="ECO:0000256" key="8">
    <source>
        <dbReference type="ARBA" id="ARBA00022840"/>
    </source>
</evidence>
<dbReference type="GO" id="GO:0004519">
    <property type="term" value="F:endonuclease activity"/>
    <property type="evidence" value="ECO:0007669"/>
    <property type="project" value="UniProtKB-KW"/>
</dbReference>
<dbReference type="InterPro" id="IPR014001">
    <property type="entry name" value="Helicase_ATP-bd"/>
</dbReference>
<keyword evidence="8" id="KW-0067">ATP-binding</keyword>
<comment type="caution">
    <text evidence="12">The sequence shown here is derived from an EMBL/GenBank/DDBJ whole genome shotgun (WGS) entry which is preliminary data.</text>
</comment>
<dbReference type="NCBIfam" id="TIGR01596">
    <property type="entry name" value="cas3_HD"/>
    <property type="match status" value="1"/>
</dbReference>
<feature type="domain" description="Helicase ATP-binding" evidence="10">
    <location>
        <begin position="262"/>
        <end position="461"/>
    </location>
</feature>
<keyword evidence="9" id="KW-0051">Antiviral defense</keyword>
<dbReference type="InterPro" id="IPR027417">
    <property type="entry name" value="P-loop_NTPase"/>
</dbReference>
<evidence type="ECO:0000313" key="13">
    <source>
        <dbReference type="Proteomes" id="UP000527616"/>
    </source>
</evidence>
<dbReference type="InterPro" id="IPR006474">
    <property type="entry name" value="Helicase_Cas3_CRISPR-ass_core"/>
</dbReference>
<dbReference type="GO" id="GO:0016787">
    <property type="term" value="F:hydrolase activity"/>
    <property type="evidence" value="ECO:0007669"/>
    <property type="project" value="UniProtKB-KW"/>
</dbReference>
<evidence type="ECO:0000259" key="10">
    <source>
        <dbReference type="PROSITE" id="PS51192"/>
    </source>
</evidence>
<dbReference type="GO" id="GO:0046872">
    <property type="term" value="F:metal ion binding"/>
    <property type="evidence" value="ECO:0007669"/>
    <property type="project" value="UniProtKB-KW"/>
</dbReference>
<dbReference type="Pfam" id="PF22590">
    <property type="entry name" value="Cas3-like_C_2"/>
    <property type="match status" value="1"/>
</dbReference>
<name>A0A7Z0D784_9ACTN</name>
<keyword evidence="7 12" id="KW-0347">Helicase</keyword>
<comment type="similarity">
    <text evidence="1">In the N-terminal section; belongs to the CRISPR-associated nuclease Cas3-HD family.</text>
</comment>
<dbReference type="GO" id="GO:0005829">
    <property type="term" value="C:cytosol"/>
    <property type="evidence" value="ECO:0007669"/>
    <property type="project" value="TreeGrafter"/>
</dbReference>
<dbReference type="PANTHER" id="PTHR47959">
    <property type="entry name" value="ATP-DEPENDENT RNA HELICASE RHLE-RELATED"/>
    <property type="match status" value="1"/>
</dbReference>
<sequence length="776" mass="84466">MIDDVPVRAVAQCPLVAHTPRVDDPAQGWHTLREHLITVGDLAGKFGSAFDGESICRFVGLIHDAGKATADVQAAFRQCLRTGAARLGTPHKLEGAALAYLLVEAGNPLAGRVACLAAYGHHNQIPAWDPSSGWPLSVVFDAMRKDPGRLNELIGLLDGELGLSLRDVAANVRLPARVSTGRATDVELFARMCHSALCDADYLDTARHFAGAQAPREHARRGMIRLRDAFVASYAARFGDASDTRINAVRAELYEKCRTIGAASPLPHGVYRLPAQTGSGKTMAAAAFALEHAVSTSKRRVIVAVPYTSITTQNAAAYRDRFDELGRDVVLEHHSNIVEAGGPSAASGSDDNDEDAVREVAWRKLSAENWDAEFIVTTTVQLFDSLLDNRPSRTRRLHRIADSVIVLDEVQSIPLELVPTVLGILRELVEGYGVTVLLASATQPAFWALDMWKDLEVTDIADPADVPEPTQRARFLINSPQSWDSVAADIASHDRALAIVNTTRDAQSLHAMIEDSTDTPTLHLSTRMCGQHRLDVLAEVGRAISAGEHLILVSTQIIEAGVDLDFPVVFRAFAPAESLIQSAGRCNREGRLGARGGTVHVVSPIDGGLPPGSYATATTKTRYLMEDFPELGGFGEEFDLSNPEFLTEYYLDLYHSLLPGGDSARSQRIQESRGKHDFPQTAHEFSMIDSDTIGVVVDAYGDTAELLRLLDAADEHPELLRSPTNRRLVNRFTVQVRPHHTIGQIVERRSGVQQWVGDYHPARGVTFDAASEASIW</sequence>
<evidence type="ECO:0000256" key="7">
    <source>
        <dbReference type="ARBA" id="ARBA00022806"/>
    </source>
</evidence>
<comment type="similarity">
    <text evidence="2">In the central section; belongs to the CRISPR-associated helicase Cas3 family.</text>
</comment>
<dbReference type="NCBIfam" id="TIGR01587">
    <property type="entry name" value="cas3_core"/>
    <property type="match status" value="1"/>
</dbReference>
<evidence type="ECO:0000256" key="4">
    <source>
        <dbReference type="ARBA" id="ARBA00022723"/>
    </source>
</evidence>
<dbReference type="Proteomes" id="UP000527616">
    <property type="component" value="Unassembled WGS sequence"/>
</dbReference>
<reference evidence="12 13" key="1">
    <citation type="submission" date="2020-07" db="EMBL/GenBank/DDBJ databases">
        <title>Sequencing the genomes of 1000 actinobacteria strains.</title>
        <authorList>
            <person name="Klenk H.-P."/>
        </authorList>
    </citation>
    <scope>NUCLEOTIDE SEQUENCE [LARGE SCALE GENOMIC DNA]</scope>
    <source>
        <strain evidence="12 13">DSM 103164</strain>
    </source>
</reference>
<proteinExistence type="inferred from homology"/>
<dbReference type="PROSITE" id="PS51192">
    <property type="entry name" value="HELICASE_ATP_BIND_1"/>
    <property type="match status" value="1"/>
</dbReference>
<dbReference type="GO" id="GO:0003724">
    <property type="term" value="F:RNA helicase activity"/>
    <property type="evidence" value="ECO:0007669"/>
    <property type="project" value="TreeGrafter"/>
</dbReference>
<dbReference type="InterPro" id="IPR011545">
    <property type="entry name" value="DEAD/DEAH_box_helicase_dom"/>
</dbReference>
<dbReference type="CDD" id="cd17930">
    <property type="entry name" value="DEXHc_cas3"/>
    <property type="match status" value="1"/>
</dbReference>
<keyword evidence="4" id="KW-0479">Metal-binding</keyword>
<dbReference type="SMART" id="SM00487">
    <property type="entry name" value="DEXDc"/>
    <property type="match status" value="1"/>
</dbReference>
<dbReference type="GO" id="GO:0005524">
    <property type="term" value="F:ATP binding"/>
    <property type="evidence" value="ECO:0007669"/>
    <property type="project" value="UniProtKB-KW"/>
</dbReference>
<evidence type="ECO:0000256" key="6">
    <source>
        <dbReference type="ARBA" id="ARBA00022801"/>
    </source>
</evidence>
<dbReference type="EMBL" id="JACBZS010000001">
    <property type="protein sequence ID" value="NYI70140.1"/>
    <property type="molecule type" value="Genomic_DNA"/>
</dbReference>
<dbReference type="EC" id="3.6.4.-" evidence="12"/>
<gene>
    <name evidence="12" type="ORF">GGQ54_000700</name>
</gene>
<dbReference type="InterPro" id="IPR038257">
    <property type="entry name" value="CRISPR-assoc_Cas3_HD_sf"/>
</dbReference>
<dbReference type="GO" id="GO:0051607">
    <property type="term" value="P:defense response to virus"/>
    <property type="evidence" value="ECO:0007669"/>
    <property type="project" value="UniProtKB-KW"/>
</dbReference>
<dbReference type="Pfam" id="PF00270">
    <property type="entry name" value="DEAD"/>
    <property type="match status" value="1"/>
</dbReference>
<dbReference type="AlphaFoldDB" id="A0A7Z0D784"/>
<dbReference type="Gene3D" id="1.10.3210.30">
    <property type="match status" value="1"/>
</dbReference>
<dbReference type="SUPFAM" id="SSF52540">
    <property type="entry name" value="P-loop containing nucleoside triphosphate hydrolases"/>
    <property type="match status" value="1"/>
</dbReference>
<keyword evidence="5" id="KW-0547">Nucleotide-binding</keyword>
<keyword evidence="3" id="KW-0540">Nuclease</keyword>
<organism evidence="12 13">
    <name type="scientific">Naumannella cuiyingiana</name>
    <dbReference type="NCBI Taxonomy" id="1347891"/>
    <lineage>
        <taxon>Bacteria</taxon>
        <taxon>Bacillati</taxon>
        <taxon>Actinomycetota</taxon>
        <taxon>Actinomycetes</taxon>
        <taxon>Propionibacteriales</taxon>
        <taxon>Propionibacteriaceae</taxon>
        <taxon>Naumannella</taxon>
    </lineage>
</organism>
<dbReference type="InterPro" id="IPR054712">
    <property type="entry name" value="Cas3-like_dom"/>
</dbReference>
<dbReference type="EC" id="3.1.-.-" evidence="12"/>
<dbReference type="RefSeq" id="WP_179444125.1">
    <property type="nucleotide sequence ID" value="NZ_JACBZS010000001.1"/>
</dbReference>
<accession>A0A7Z0D784</accession>
<dbReference type="InterPro" id="IPR006483">
    <property type="entry name" value="CRISPR-assoc_Cas3_HD"/>
</dbReference>
<evidence type="ECO:0000256" key="2">
    <source>
        <dbReference type="ARBA" id="ARBA00009046"/>
    </source>
</evidence>
<dbReference type="PANTHER" id="PTHR47959:SF16">
    <property type="entry name" value="CRISPR-ASSOCIATED NUCLEASE_HELICASE CAS3-RELATED"/>
    <property type="match status" value="1"/>
</dbReference>
<evidence type="ECO:0000256" key="9">
    <source>
        <dbReference type="ARBA" id="ARBA00023118"/>
    </source>
</evidence>
<evidence type="ECO:0000259" key="11">
    <source>
        <dbReference type="PROSITE" id="PS51643"/>
    </source>
</evidence>
<keyword evidence="12" id="KW-0255">Endonuclease</keyword>